<feature type="transmembrane region" description="Helical" evidence="4">
    <location>
        <begin position="53"/>
        <end position="73"/>
    </location>
</feature>
<dbReference type="RefSeq" id="WP_186835141.1">
    <property type="nucleotide sequence ID" value="NZ_JACOOQ010000011.1"/>
</dbReference>
<comment type="caution">
    <text evidence="6">The sequence shown here is derived from an EMBL/GenBank/DDBJ whole genome shotgun (WGS) entry which is preliminary data.</text>
</comment>
<reference evidence="6" key="1">
    <citation type="submission" date="2020-08" db="EMBL/GenBank/DDBJ databases">
        <title>Genome public.</title>
        <authorList>
            <person name="Liu C."/>
            <person name="Sun Q."/>
        </authorList>
    </citation>
    <scope>NUCLEOTIDE SEQUENCE</scope>
    <source>
        <strain evidence="6">NSJ-42</strain>
    </source>
</reference>
<dbReference type="Pfam" id="PF00488">
    <property type="entry name" value="MutS_V"/>
    <property type="match status" value="1"/>
</dbReference>
<dbReference type="InterPro" id="IPR027417">
    <property type="entry name" value="P-loop_NTPase"/>
</dbReference>
<dbReference type="AlphaFoldDB" id="A0A8I0AAB9"/>
<evidence type="ECO:0000256" key="2">
    <source>
        <dbReference type="ARBA" id="ARBA00022840"/>
    </source>
</evidence>
<feature type="transmembrane region" description="Helical" evidence="4">
    <location>
        <begin position="25"/>
        <end position="47"/>
    </location>
</feature>
<keyword evidence="4" id="KW-1133">Transmembrane helix</keyword>
<name>A0A8I0AAB9_9CLOT</name>
<dbReference type="PANTHER" id="PTHR11361">
    <property type="entry name" value="DNA MISMATCH REPAIR PROTEIN MUTS FAMILY MEMBER"/>
    <property type="match status" value="1"/>
</dbReference>
<proteinExistence type="predicted"/>
<feature type="transmembrane region" description="Helical" evidence="4">
    <location>
        <begin position="215"/>
        <end position="236"/>
    </location>
</feature>
<dbReference type="InterPro" id="IPR000432">
    <property type="entry name" value="DNA_mismatch_repair_MutS_C"/>
</dbReference>
<dbReference type="EMBL" id="JACOOQ010000011">
    <property type="protein sequence ID" value="MBC5640341.1"/>
    <property type="molecule type" value="Genomic_DNA"/>
</dbReference>
<dbReference type="GO" id="GO:0140664">
    <property type="term" value="F:ATP-dependent DNA damage sensor activity"/>
    <property type="evidence" value="ECO:0007669"/>
    <property type="project" value="InterPro"/>
</dbReference>
<keyword evidence="1" id="KW-0547">Nucleotide-binding</keyword>
<dbReference type="GO" id="GO:0005524">
    <property type="term" value="F:ATP binding"/>
    <property type="evidence" value="ECO:0007669"/>
    <property type="project" value="UniProtKB-KW"/>
</dbReference>
<sequence>MENPKEYYESNINKINKNLGELERIILTFAVLRLIIVIVGIAVMYYLYKADKFIYLCASFLATLLIFILTAIFHNNKINEKEQYLLKLEYNEKGLKRINGEWKEFEDKGEEFLNNSHNFSGDLDIFGKNSLFQWINTTKSPLGRKKLAEILSLKSLPNKQIIKDRQEAIKELSGKREFCENIYISFNKGKKDKHSVDKFLAWMEKEEKISFTVRYVPYLFITITLLFLYLTAAGRVPVNYLILDLFVNYLVVKLLTKNLSDSINIILENKNAIIQYEKILRILSSEEFSTRKLVKLKEKLINSGENCMVEINKLKNIVNWIGDSNANAYYLLLNVFMLSDIFVLYNLEKWRRKNGFKIRTWIKTIAEFEALISISNIAFDNPKWSYPDFTEERSIECRGIAHPLLGEKAESNDFALHHGKKAALITGSNMSGKSTFLRTIGFNMVLGYIGSPVRAEKLNSGIFSIYTCMRTQDNLEESISSFYAEILRIKLVIEAARSGEKVFFLLDEIFKGTNSKDRHDGAKILIEQLVKSGGIGLVSTHDFELCDLENIHNWLINFNFQEYYIDDKIKFDYKLRNGRSMTQNAKYLMKLAGIEIVEN</sequence>
<dbReference type="GO" id="GO:0006298">
    <property type="term" value="P:mismatch repair"/>
    <property type="evidence" value="ECO:0007669"/>
    <property type="project" value="InterPro"/>
</dbReference>
<dbReference type="Gene3D" id="1.10.1420.10">
    <property type="match status" value="1"/>
</dbReference>
<keyword evidence="4" id="KW-0472">Membrane</keyword>
<dbReference type="InterPro" id="IPR045076">
    <property type="entry name" value="MutS"/>
</dbReference>
<dbReference type="SUPFAM" id="SSF52540">
    <property type="entry name" value="P-loop containing nucleoside triphosphate hydrolases"/>
    <property type="match status" value="1"/>
</dbReference>
<evidence type="ECO:0000256" key="3">
    <source>
        <dbReference type="ARBA" id="ARBA00023125"/>
    </source>
</evidence>
<dbReference type="PANTHER" id="PTHR11361:SF99">
    <property type="entry name" value="DNA MISMATCH REPAIR PROTEIN"/>
    <property type="match status" value="1"/>
</dbReference>
<keyword evidence="4" id="KW-0812">Transmembrane</keyword>
<evidence type="ECO:0000313" key="6">
    <source>
        <dbReference type="EMBL" id="MBC5640341.1"/>
    </source>
</evidence>
<evidence type="ECO:0000256" key="1">
    <source>
        <dbReference type="ARBA" id="ARBA00022741"/>
    </source>
</evidence>
<accession>A0A8I0AAB9</accession>
<keyword evidence="7" id="KW-1185">Reference proteome</keyword>
<keyword evidence="3" id="KW-0238">DNA-binding</keyword>
<keyword evidence="2" id="KW-0067">ATP-binding</keyword>
<dbReference type="GO" id="GO:0005829">
    <property type="term" value="C:cytosol"/>
    <property type="evidence" value="ECO:0007669"/>
    <property type="project" value="TreeGrafter"/>
</dbReference>
<evidence type="ECO:0000256" key="4">
    <source>
        <dbReference type="SAM" id="Phobius"/>
    </source>
</evidence>
<organism evidence="6 7">
    <name type="scientific">Clostridium lentum</name>
    <dbReference type="NCBI Taxonomy" id="2763037"/>
    <lineage>
        <taxon>Bacteria</taxon>
        <taxon>Bacillati</taxon>
        <taxon>Bacillota</taxon>
        <taxon>Clostridia</taxon>
        <taxon>Eubacteriales</taxon>
        <taxon>Clostridiaceae</taxon>
        <taxon>Clostridium</taxon>
    </lineage>
</organism>
<protein>
    <submittedName>
        <fullName evidence="6">DNA mismatch repair protein MutS</fullName>
    </submittedName>
</protein>
<dbReference type="Proteomes" id="UP000662088">
    <property type="component" value="Unassembled WGS sequence"/>
</dbReference>
<dbReference type="SUPFAM" id="SSF48334">
    <property type="entry name" value="DNA repair protein MutS, domain III"/>
    <property type="match status" value="1"/>
</dbReference>
<gene>
    <name evidence="6" type="ORF">H8R92_07865</name>
</gene>
<feature type="domain" description="DNA mismatch repair proteins mutS family" evidence="5">
    <location>
        <begin position="420"/>
        <end position="598"/>
    </location>
</feature>
<dbReference type="InterPro" id="IPR036187">
    <property type="entry name" value="DNA_mismatch_repair_MutS_sf"/>
</dbReference>
<dbReference type="SMART" id="SM00534">
    <property type="entry name" value="MUTSac"/>
    <property type="match status" value="1"/>
</dbReference>
<dbReference type="Gene3D" id="3.40.50.300">
    <property type="entry name" value="P-loop containing nucleotide triphosphate hydrolases"/>
    <property type="match status" value="1"/>
</dbReference>
<evidence type="ECO:0000313" key="7">
    <source>
        <dbReference type="Proteomes" id="UP000662088"/>
    </source>
</evidence>
<dbReference type="GO" id="GO:0030983">
    <property type="term" value="F:mismatched DNA binding"/>
    <property type="evidence" value="ECO:0007669"/>
    <property type="project" value="InterPro"/>
</dbReference>
<evidence type="ECO:0000259" key="5">
    <source>
        <dbReference type="SMART" id="SM00534"/>
    </source>
</evidence>